<dbReference type="PANTHER" id="PTHR42754">
    <property type="entry name" value="ENDOGLUCANASE"/>
    <property type="match status" value="1"/>
</dbReference>
<proteinExistence type="predicted"/>
<reference evidence="1 2" key="1">
    <citation type="journal article" date="2015" name="Int. J. Syst. Evol. Microbiol.">
        <title>Flavisolibacter ginsenosidimutans sp. nov., with ginsenoside-converting activity isolated from soil used for cultivating ginseng.</title>
        <authorList>
            <person name="Zhao Y."/>
            <person name="Liu Q."/>
            <person name="Kang M.S."/>
            <person name="Jin F."/>
            <person name="Yu H."/>
            <person name="Im W.T."/>
        </authorList>
    </citation>
    <scope>NUCLEOTIDE SEQUENCE [LARGE SCALE GENOMIC DNA]</scope>
    <source>
        <strain evidence="1 2">Gsoil 636</strain>
    </source>
</reference>
<organism evidence="1 2">
    <name type="scientific">Flavisolibacter ginsenosidimutans</name>
    <dbReference type="NCBI Taxonomy" id="661481"/>
    <lineage>
        <taxon>Bacteria</taxon>
        <taxon>Pseudomonadati</taxon>
        <taxon>Bacteroidota</taxon>
        <taxon>Chitinophagia</taxon>
        <taxon>Chitinophagales</taxon>
        <taxon>Chitinophagaceae</taxon>
        <taxon>Flavisolibacter</taxon>
    </lineage>
</organism>
<dbReference type="KEGG" id="fgg:FSB75_01890"/>
<dbReference type="OrthoDB" id="9811934at2"/>
<evidence type="ECO:0000313" key="1">
    <source>
        <dbReference type="EMBL" id="QEC54700.1"/>
    </source>
</evidence>
<dbReference type="InterPro" id="IPR011047">
    <property type="entry name" value="Quinoprotein_ADH-like_sf"/>
</dbReference>
<gene>
    <name evidence="1" type="ORF">FSB75_01890</name>
</gene>
<sequence length="432" mass="45681">MKRFAVVLLLTTVFACRKDNEKIPVDLDSDFNLVYGSTAGEQVFAAARSADGGYVLAGSIKGVSGNPGNTDAWVLKLDRQGKMIWQKSFGGSDYELAFSAASTLDGGYIIAGSANSNDGDISGNHGNSDAWVIKIDKNGNKEWQSLLGGSASDFATSVLPTSDGGYIMAGQTASANGDVSNNHGSTDAWVVKLDRNGKKQWQKTFGGTGIEKANSIIETSEGDYIMTGTTNSNDGDVTGYHVGWGMWVGNFDGWVVRLSKDGNLLWNKAFGGSNADQINSIVQNIDNSYTFAGFTRSNDFDVFGNHGGEDAWVVNIDKEGKILWRKVLGGSGDDLADFITSTQDGGYVLAGFTSSNNGDVSGNHGSEDAWMIKLDQGGSKQWQRTLGGSGNDIARVVMQRANGSFVMVGSSGSNDGDVNAAGGAWIVTIKDH</sequence>
<keyword evidence="2" id="KW-1185">Reference proteome</keyword>
<accession>A0A5B8UF15</accession>
<dbReference type="Proteomes" id="UP000321204">
    <property type="component" value="Chromosome"/>
</dbReference>
<dbReference type="AlphaFoldDB" id="A0A5B8UF15"/>
<dbReference type="EMBL" id="CP042433">
    <property type="protein sequence ID" value="QEC54700.1"/>
    <property type="molecule type" value="Genomic_DNA"/>
</dbReference>
<evidence type="ECO:0000313" key="2">
    <source>
        <dbReference type="Proteomes" id="UP000321204"/>
    </source>
</evidence>
<name>A0A5B8UF15_9BACT</name>
<protein>
    <submittedName>
        <fullName evidence="1">T9SS C-terminal target domain-containing protein</fullName>
    </submittedName>
</protein>
<dbReference type="RefSeq" id="WP_146781904.1">
    <property type="nucleotide sequence ID" value="NZ_BAABIO010000006.1"/>
</dbReference>
<dbReference type="SUPFAM" id="SSF50998">
    <property type="entry name" value="Quinoprotein alcohol dehydrogenase-like"/>
    <property type="match status" value="1"/>
</dbReference>
<dbReference type="PROSITE" id="PS51257">
    <property type="entry name" value="PROKAR_LIPOPROTEIN"/>
    <property type="match status" value="1"/>
</dbReference>
<dbReference type="PANTHER" id="PTHR42754:SF1">
    <property type="entry name" value="LIPOPROTEIN"/>
    <property type="match status" value="1"/>
</dbReference>